<dbReference type="OrthoDB" id="2662290at2759"/>
<dbReference type="Gene3D" id="3.40.50.1460">
    <property type="match status" value="1"/>
</dbReference>
<accession>A0A409X2I4</accession>
<evidence type="ECO:0000256" key="1">
    <source>
        <dbReference type="SAM" id="MobiDB-lite"/>
    </source>
</evidence>
<reference evidence="2 3" key="1">
    <citation type="journal article" date="2018" name="Evol. Lett.">
        <title>Horizontal gene cluster transfer increased hallucinogenic mushroom diversity.</title>
        <authorList>
            <person name="Reynolds H.T."/>
            <person name="Vijayakumar V."/>
            <person name="Gluck-Thaler E."/>
            <person name="Korotkin H.B."/>
            <person name="Matheny P.B."/>
            <person name="Slot J.C."/>
        </authorList>
    </citation>
    <scope>NUCLEOTIDE SEQUENCE [LARGE SCALE GENOMIC DNA]</scope>
    <source>
        <strain evidence="2 3">2631</strain>
    </source>
</reference>
<organism evidence="2 3">
    <name type="scientific">Psilocybe cyanescens</name>
    <dbReference type="NCBI Taxonomy" id="93625"/>
    <lineage>
        <taxon>Eukaryota</taxon>
        <taxon>Fungi</taxon>
        <taxon>Dikarya</taxon>
        <taxon>Basidiomycota</taxon>
        <taxon>Agaricomycotina</taxon>
        <taxon>Agaricomycetes</taxon>
        <taxon>Agaricomycetidae</taxon>
        <taxon>Agaricales</taxon>
        <taxon>Agaricineae</taxon>
        <taxon>Strophariaceae</taxon>
        <taxon>Psilocybe</taxon>
    </lineage>
</organism>
<dbReference type="AlphaFoldDB" id="A0A409X2I4"/>
<proteinExistence type="predicted"/>
<feature type="region of interest" description="Disordered" evidence="1">
    <location>
        <begin position="284"/>
        <end position="351"/>
    </location>
</feature>
<feature type="compositionally biased region" description="Polar residues" evidence="1">
    <location>
        <begin position="308"/>
        <end position="317"/>
    </location>
</feature>
<gene>
    <name evidence="2" type="ORF">CVT25_004475</name>
</gene>
<name>A0A409X2I4_PSICY</name>
<dbReference type="InParanoid" id="A0A409X2I4"/>
<evidence type="ECO:0000313" key="2">
    <source>
        <dbReference type="EMBL" id="PPQ84962.1"/>
    </source>
</evidence>
<sequence length="979" mass="107552">MANSSIYRDLLFKHRHGLPLWKPDPNANLLDIYTKKGISIGDLGLLTDDGGFDYLFNVHAGAEDPVNQFLGTPSTFQPLPPITNQDIIKTEFQHPEKACITRNASYEVTGAGNLGEAMPGVEVNLAFEFSLSEERAAMLILPHGADRYDAKANDIYLEYAIKYAIPWYQYLNQVKRRGAKNGSLFLVTGCDKSHSWGLAAGTPHRQSTVSFGITLGPVASGTASIRASWRSIGGVESRQYPQSGSAITEYMNQCVFARGFTIGINQNFFTKKLVGPARVKPIDSSSKSFPGIGNDSPFLPSLWRGTSDEQSTSQNPANEPGPGDLLDSEQDQGDFDYSDTMSDSDASDLEYQKPRQDIDIVVVHDSDWITATSNDAEDIFTPNGTNYERLTNRVLELSHPVTRTASAPSQQGPIQPFCAVIIGTNRHTGEISSFLTDCLGITDRQISMVPDEKATRAGIIDCISSLATNEIAFNDPIIIFFTGHAILENSNTACIVPYDYPEAKVIPASVINDLLGEVAAVKGNNIFALSQTLILDCDHAGGFGEDSYASANFSSHVLLAACGIREYSKESHIRGWFTLTLMRVLRDVKPMHGGYTCTYRNIIQRLPTSIAFGNRQTPSCQGKHDDRFLFRMEKPIITPTLHMVISTKQELGRQQERDNALGNIQAGRDQSHKLDISVAMDGSASSHEIVKRLVEQDSDTLRFVGRDNPHQVLVLVRNGNTVFEISDRDELTRLLMATTSDISVIGRILEHASHFLWYLWLFTSLESDKAHVVRDITLEAWRLSSIDGRYTSASSPVGDNLNQDGVIKIPVADADEPSLKLGFKLINTSQSELFVWVFAFNILDLGIDTVYKPAFVNSIYGSGDACLPAGGHLKFSNVSNGELLTVLPSGIKTSVSYLKIFISNFFVDLSFIEQASPLHVDGLQHDYLKFPSDSSDLHDAFTNTSGTLLLRGGGAQQESPSPSPIWNTIVVPIVKRREG</sequence>
<evidence type="ECO:0000313" key="3">
    <source>
        <dbReference type="Proteomes" id="UP000283269"/>
    </source>
</evidence>
<feature type="compositionally biased region" description="Acidic residues" evidence="1">
    <location>
        <begin position="326"/>
        <end position="337"/>
    </location>
</feature>
<dbReference type="EMBL" id="NHYD01002781">
    <property type="protein sequence ID" value="PPQ84962.1"/>
    <property type="molecule type" value="Genomic_DNA"/>
</dbReference>
<comment type="caution">
    <text evidence="2">The sequence shown here is derived from an EMBL/GenBank/DDBJ whole genome shotgun (WGS) entry which is preliminary data.</text>
</comment>
<keyword evidence="3" id="KW-1185">Reference proteome</keyword>
<protein>
    <submittedName>
        <fullName evidence="2">Uncharacterized protein</fullName>
    </submittedName>
</protein>
<dbReference type="Proteomes" id="UP000283269">
    <property type="component" value="Unassembled WGS sequence"/>
</dbReference>